<evidence type="ECO:0000313" key="2">
    <source>
        <dbReference type="Proteomes" id="UP001456344"/>
    </source>
</evidence>
<evidence type="ECO:0000313" key="1">
    <source>
        <dbReference type="EMBL" id="WYW14289.1"/>
    </source>
</evidence>
<organism evidence="1 2">
    <name type="scientific">Amycolatopsis coloradensis</name>
    <dbReference type="NCBI Taxonomy" id="76021"/>
    <lineage>
        <taxon>Bacteria</taxon>
        <taxon>Bacillati</taxon>
        <taxon>Actinomycetota</taxon>
        <taxon>Actinomycetes</taxon>
        <taxon>Pseudonocardiales</taxon>
        <taxon>Pseudonocardiaceae</taxon>
        <taxon>Amycolatopsis</taxon>
    </lineage>
</organism>
<dbReference type="EMBL" id="CP150484">
    <property type="protein sequence ID" value="WYW14289.1"/>
    <property type="molecule type" value="Genomic_DNA"/>
</dbReference>
<proteinExistence type="predicted"/>
<sequence length="579" mass="62902">MGLLKAESGESGATQAWYRRPRVWTWILFGLAAVVYAELAWRRRWMSDDGLIVLRTVRNLLEGNGPVFNAGERVEANTSTLWTFIVGGLGALGIKLEWAAVGSGLVLAVAGLWFAMDGARRFYRPTGAGLVVPAGALLVCVLPPFRDFATSGLETGLITFWLGLTWWLVVRLALGGDAVRAWPVALVIGLGPLVRPDLAVFSAIAFVATLFVAWRGWWRLLGFLAVAGALPVAYQIFRMGYYGLITPNTALAKEASFAHWGRGWRYLADLVGPYHLWIPILLLVAGFVLLLVRVRRDRALWVLTAFPLLSAMVLALYVIRLGGDFMHGRMLLPALFAALLPVMAVPFTRWTAVSLAGVGVWAIVTLGWLRVPYEDAPKAYNKATGIADERGYWSAVTRREHPVTIEDYSQSPDLDLPSAITAVRSLPGPSVLVYRAGAWHQYASDKPYSTVFSGSIGAFGLVMPLDVRVHDGYGLVNSIASHTVLVSASRSGHEKDISPVWAIGEAGTAEVDTGGDANGFAPEDILAARKAVQCPEVREMLDSVRAPLTAGRFWDNLTGAFGRSALRYPADPRQATDCG</sequence>
<accession>A0ACD5B4Z6</accession>
<protein>
    <submittedName>
        <fullName evidence="1">Uncharacterized protein</fullName>
    </submittedName>
</protein>
<dbReference type="Proteomes" id="UP001456344">
    <property type="component" value="Chromosome"/>
</dbReference>
<name>A0ACD5B4Z6_9PSEU</name>
<reference evidence="1" key="1">
    <citation type="submission" date="2023-10" db="EMBL/GenBank/DDBJ databases">
        <title>Whole genome sequencing of actinobacterial strain Amycolatopsis sp. (BCA-696) identifies the underlying plant growth-promoting genes.</title>
        <authorList>
            <person name="Gandham P."/>
            <person name="Vadla N."/>
            <person name="Saji A."/>
            <person name="Srinivas V."/>
            <person name="Ruperao P."/>
            <person name="Selvanayagam S."/>
            <person name="Saxena R.K."/>
            <person name="Rathore A."/>
            <person name="Gopalakrishnan S."/>
            <person name="Thakur V."/>
        </authorList>
    </citation>
    <scope>NUCLEOTIDE SEQUENCE</scope>
    <source>
        <strain evidence="1">BCA-696</strain>
    </source>
</reference>
<keyword evidence="2" id="KW-1185">Reference proteome</keyword>
<gene>
    <name evidence="1" type="ORF">LCL61_01850</name>
</gene>